<dbReference type="SUPFAM" id="SSF49870">
    <property type="entry name" value="Osmotin, thaumatin-like protein"/>
    <property type="match status" value="1"/>
</dbReference>
<keyword evidence="1" id="KW-0863">Zinc-finger</keyword>
<dbReference type="InterPro" id="IPR013087">
    <property type="entry name" value="Znf_C2H2_type"/>
</dbReference>
<keyword evidence="1" id="KW-0479">Metal-binding</keyword>
<dbReference type="EMBL" id="BKCJ010304228">
    <property type="protein sequence ID" value="GEZ64116.1"/>
    <property type="molecule type" value="Genomic_DNA"/>
</dbReference>
<dbReference type="Gene3D" id="3.30.160.60">
    <property type="entry name" value="Classic Zinc Finger"/>
    <property type="match status" value="1"/>
</dbReference>
<evidence type="ECO:0000256" key="1">
    <source>
        <dbReference type="PROSITE-ProRule" id="PRU00042"/>
    </source>
</evidence>
<dbReference type="SUPFAM" id="SSF57667">
    <property type="entry name" value="beta-beta-alpha zinc fingers"/>
    <property type="match status" value="1"/>
</dbReference>
<feature type="domain" description="C2H2-type" evidence="2">
    <location>
        <begin position="272"/>
        <end position="300"/>
    </location>
</feature>
<name>A0A699IKH0_TANCI</name>
<dbReference type="CDD" id="cd18725">
    <property type="entry name" value="PIN_LabA-like"/>
    <property type="match status" value="1"/>
</dbReference>
<dbReference type="PANTHER" id="PTHR35744">
    <property type="entry name" value="C2H2-TYPE DOMAIN-CONTAINING PROTEIN"/>
    <property type="match status" value="1"/>
</dbReference>
<dbReference type="Gene3D" id="2.60.110.10">
    <property type="entry name" value="Thaumatin"/>
    <property type="match status" value="1"/>
</dbReference>
<dbReference type="GO" id="GO:0004540">
    <property type="term" value="F:RNA nuclease activity"/>
    <property type="evidence" value="ECO:0007669"/>
    <property type="project" value="InterPro"/>
</dbReference>
<dbReference type="PROSITE" id="PS00028">
    <property type="entry name" value="ZINC_FINGER_C2H2_1"/>
    <property type="match status" value="1"/>
</dbReference>
<gene>
    <name evidence="3" type="ORF">Tci_536089</name>
</gene>
<dbReference type="PANTHER" id="PTHR35744:SF4">
    <property type="entry name" value="OS04G0464600 PROTEIN"/>
    <property type="match status" value="1"/>
</dbReference>
<dbReference type="SMART" id="SM00355">
    <property type="entry name" value="ZnF_C2H2"/>
    <property type="match status" value="1"/>
</dbReference>
<proteinExistence type="predicted"/>
<reference evidence="3" key="1">
    <citation type="journal article" date="2019" name="Sci. Rep.">
        <title>Draft genome of Tanacetum cinerariifolium, the natural source of mosquito coil.</title>
        <authorList>
            <person name="Yamashiro T."/>
            <person name="Shiraishi A."/>
            <person name="Satake H."/>
            <person name="Nakayama K."/>
        </authorList>
    </citation>
    <scope>NUCLEOTIDE SEQUENCE</scope>
</reference>
<dbReference type="InterPro" id="IPR036236">
    <property type="entry name" value="Znf_C2H2_sf"/>
</dbReference>
<dbReference type="GO" id="GO:0008270">
    <property type="term" value="F:zinc ion binding"/>
    <property type="evidence" value="ECO:0007669"/>
    <property type="project" value="UniProtKB-KW"/>
</dbReference>
<evidence type="ECO:0000259" key="2">
    <source>
        <dbReference type="PROSITE" id="PS50157"/>
    </source>
</evidence>
<dbReference type="InterPro" id="IPR021139">
    <property type="entry name" value="NYN"/>
</dbReference>
<dbReference type="PROSITE" id="PS51367">
    <property type="entry name" value="THAUMATIN_2"/>
    <property type="match status" value="1"/>
</dbReference>
<dbReference type="Gene3D" id="3.40.50.1010">
    <property type="entry name" value="5'-nuclease"/>
    <property type="match status" value="1"/>
</dbReference>
<comment type="caution">
    <text evidence="3">The sequence shown here is derived from an EMBL/GenBank/DDBJ whole genome shotgun (WGS) entry which is preliminary data.</text>
</comment>
<dbReference type="Pfam" id="PF00314">
    <property type="entry name" value="Thaumatin"/>
    <property type="match status" value="1"/>
</dbReference>
<evidence type="ECO:0000313" key="3">
    <source>
        <dbReference type="EMBL" id="GEZ64116.1"/>
    </source>
</evidence>
<dbReference type="Pfam" id="PF01936">
    <property type="entry name" value="NYN"/>
    <property type="match status" value="1"/>
</dbReference>
<dbReference type="InterPro" id="IPR001938">
    <property type="entry name" value="Thaumatin"/>
</dbReference>
<dbReference type="InterPro" id="IPR037176">
    <property type="entry name" value="Osmotin/thaumatin-like_sf"/>
</dbReference>
<dbReference type="AlphaFoldDB" id="A0A699IKH0"/>
<dbReference type="PROSITE" id="PS50157">
    <property type="entry name" value="ZINC_FINGER_C2H2_2"/>
    <property type="match status" value="1"/>
</dbReference>
<feature type="non-terminal residue" evidence="3">
    <location>
        <position position="634"/>
    </location>
</feature>
<protein>
    <submittedName>
        <fullName evidence="3">Putative zinc finger, C2H2-like, PIN domain-like protein</fullName>
    </submittedName>
</protein>
<accession>A0A699IKH0</accession>
<sequence>MFGFIKLCTNDRRIPKVFRMIRHCHFSAGRNIVAVFWDLDNKPPKSVSPFDAAIRLRKAAESFGDVRFKIAYANQHSFDYVPPKIKEHRRDRKKLDQLENKGVVYSAGRNIVAVFWDLDNKPPKSVSPFDAATRLRKAAESFGDVRFKIAYANQRSFDYVPPKIKEHRRDRKKLDQLENKGVVKPVDPYICRNIVAVFWDLDNKPPKSVSPFDAATRLRKAAESFGDVRFKIAYANQRSFDYVPPKIKEHRRDRKKLDQLENKGVVKPVDPYICRVCGRKFYNNEKLINHFKQIHEREHAKRVSQIESARGSQRVKLVGKYSMRMEKYSNAARDILTPKVGYGLGDELKRAGYWVSTVSNKPQAADVALRNHIVDMMDKRQMDCLILVSDDSDFVEVLKEAKLRCLKTVVVGDCDEGALKRVSDASYSWQEVIMGKAKKEAVSVVGRWKDRDILKRLEWTYNYDRERKLYGSCSEDDDSDIRILHQHNKYSCNFQGFSGTNINVVNNCDFTVWPAISGRPNLIVTGFELTRVINDHFKLQRTGQVPYGVGPIVRSMGQVIGRAKQATVSGELECSGRSATPSVTLSKSIIDSIFDLECYYAGLTLGYNLQMTVEATGGLAHYILDCAKTGCVDD</sequence>
<keyword evidence="1" id="KW-0862">Zinc</keyword>
<organism evidence="3">
    <name type="scientific">Tanacetum cinerariifolium</name>
    <name type="common">Dalmatian daisy</name>
    <name type="synonym">Chrysanthemum cinerariifolium</name>
    <dbReference type="NCBI Taxonomy" id="118510"/>
    <lineage>
        <taxon>Eukaryota</taxon>
        <taxon>Viridiplantae</taxon>
        <taxon>Streptophyta</taxon>
        <taxon>Embryophyta</taxon>
        <taxon>Tracheophyta</taxon>
        <taxon>Spermatophyta</taxon>
        <taxon>Magnoliopsida</taxon>
        <taxon>eudicotyledons</taxon>
        <taxon>Gunneridae</taxon>
        <taxon>Pentapetalae</taxon>
        <taxon>asterids</taxon>
        <taxon>campanulids</taxon>
        <taxon>Asterales</taxon>
        <taxon>Asteraceae</taxon>
        <taxon>Asteroideae</taxon>
        <taxon>Anthemideae</taxon>
        <taxon>Anthemidinae</taxon>
        <taxon>Tanacetum</taxon>
    </lineage>
</organism>